<dbReference type="InterPro" id="IPR047679">
    <property type="entry name" value="BREX_BrxC"/>
</dbReference>
<evidence type="ECO:0000313" key="5">
    <source>
        <dbReference type="EMBL" id="SNY39013.1"/>
    </source>
</evidence>
<feature type="domain" description="Probable ATP-binding protein BrxC alpha-helical" evidence="3">
    <location>
        <begin position="865"/>
        <end position="994"/>
    </location>
</feature>
<evidence type="ECO:0000256" key="1">
    <source>
        <dbReference type="SAM" id="Coils"/>
    </source>
</evidence>
<dbReference type="SUPFAM" id="SSF52540">
    <property type="entry name" value="P-loop containing nucleoside triphosphate hydrolases"/>
    <property type="match status" value="1"/>
</dbReference>
<keyword evidence="1" id="KW-0175">Coiled coil</keyword>
<evidence type="ECO:0008006" key="7">
    <source>
        <dbReference type="Google" id="ProtNLM"/>
    </source>
</evidence>
<dbReference type="Proteomes" id="UP000219573">
    <property type="component" value="Unassembled WGS sequence"/>
</dbReference>
<reference evidence="6" key="1">
    <citation type="submission" date="2017-09" db="EMBL/GenBank/DDBJ databases">
        <authorList>
            <person name="Varghese N."/>
            <person name="Submissions S."/>
        </authorList>
    </citation>
    <scope>NUCLEOTIDE SEQUENCE [LARGE SCALE GENOMIC DNA]</scope>
    <source>
        <strain evidence="6">MSL47</strain>
    </source>
</reference>
<sequence>MKLKEMFKKDITRDIKGVIKVGQSDEENIKQELEEYVVTHELEEYFERFYDAYKKGIDGLTDKMGVWVSGFFGSGKSHFIKILSYLLENREMEEKTAIDFFDDKVKNDKLLEAIEQAGKIETDVILFNIDSKSDADSKSEKDAIVKVFMKVFNDYLGYCGDIPWLADLERTMDKDGTYQDFKAEFKGIIGDEWEDRRHDFYYEEDAIIEALVNTTKMSEETARNWYYSAENNYSLSVEKFAKLVQEYIEAKGNNHHLVFLVDEIGQYIGDDTQLMLNLQTVAEDLGTYCGGKAWVLVTSQQDIDSITKVQGGDFSKIQGRFDTRLSLSSANVDEVIQKRILDKKDEVKDTLRLLYDNKSSILKNLITFSADTAEMKNYVDEDNFANIYPFIPYQFDLLQKVFESIRLHGASGKHLSEGERSLLSAFQESALIYVDNELGKLVPFSAFYESIEEFLDPIVSRVIKKAQERAEDEHSKLEEQDVEVLKVLFMIKYIDEVPANLENITTLMISDIDEDKIGLKEEIEDSLKRLVKETLIQKNGLEYMFLTNEEQDINREIKSTNIDPDMVIDKIGEYVFEDIYPDRKYAYSTEYNFPFNKIIDKQHRGRPNGEVGVRIVTPFCLDSEEELRLASSANSNIIFKLPEGNLMDELEESLKLDKYLRKKGGMAKTEEIERIMSAKRRESNERNSRIKEILIQDLGEAEIYVMSERLEIKSSDPVKRINEAFKFLIETIYKKLNYIEEFTKDKSQLLKKINSGDKQLNFDEQIANHLAIDEVRRYISRRSERNLKTSLKKVMEDFMSVPYGWKELDIAAVVVELFKAQEIKLQYKGENIEKDNRRLIDYLTRNNYMEGLIITKRIKVEQRLINLARNLARDLFAKTAFPSDEDGLMEAIKEEMRVEIEARDTGINDLLNIYSKNQDKDYPGEDILKRGKRTMETILEIRDAFEFYSALAENEDELLDYEEDAELVKNFLIGDQKKYYDKAWDTIEIYKDNQSYVLEKDIIDLIEELQNILAMEEPYSEIYRIPELRNKFNDKFAELLDEESKPVKKVIKHNYQIVKDELAEKELPEDFEEKIKRGFVSLLDRLDRANNLYQVIAMKEESDRLKIRSIEDIRKKVRELELKYKQEEEKNKGNKSSVEETPEKDDYKVKETEVISLAYILHGAQIIEDEGDIEEVLDVIRKKLQRELDEDKRIKLV</sequence>
<dbReference type="Pfam" id="PF25791">
    <property type="entry name" value="WHD_BREX_BrxC"/>
    <property type="match status" value="1"/>
</dbReference>
<dbReference type="InterPro" id="IPR058036">
    <property type="entry name" value="BREX_BrxC_4th"/>
</dbReference>
<proteinExistence type="predicted"/>
<dbReference type="NCBIfam" id="NF033441">
    <property type="entry name" value="BREX_BrxC"/>
    <property type="match status" value="1"/>
</dbReference>
<evidence type="ECO:0000259" key="3">
    <source>
        <dbReference type="Pfam" id="PF25792"/>
    </source>
</evidence>
<evidence type="ECO:0000259" key="2">
    <source>
        <dbReference type="Pfam" id="PF25791"/>
    </source>
</evidence>
<feature type="domain" description="Probable ATP-binding protein BrxC 4th six-stranded beta-sheet" evidence="4">
    <location>
        <begin position="560"/>
        <end position="727"/>
    </location>
</feature>
<feature type="coiled-coil region" evidence="1">
    <location>
        <begin position="1110"/>
        <end position="1137"/>
    </location>
</feature>
<gene>
    <name evidence="5" type="ORF">SAMN06265827_12453</name>
</gene>
<dbReference type="AlphaFoldDB" id="A0A285HTQ4"/>
<dbReference type="InterPro" id="IPR058038">
    <property type="entry name" value="BREX_BrxC_wHTH"/>
</dbReference>
<feature type="domain" description="Probable ATP-binding protein BrxC winged helix-turn-helix" evidence="2">
    <location>
        <begin position="735"/>
        <end position="858"/>
    </location>
</feature>
<keyword evidence="6" id="KW-1185">Reference proteome</keyword>
<evidence type="ECO:0000259" key="4">
    <source>
        <dbReference type="Pfam" id="PF25796"/>
    </source>
</evidence>
<organism evidence="5 6">
    <name type="scientific">Orenia metallireducens</name>
    <dbReference type="NCBI Taxonomy" id="1413210"/>
    <lineage>
        <taxon>Bacteria</taxon>
        <taxon>Bacillati</taxon>
        <taxon>Bacillota</taxon>
        <taxon>Clostridia</taxon>
        <taxon>Halanaerobiales</taxon>
        <taxon>Halobacteroidaceae</taxon>
        <taxon>Orenia</taxon>
    </lineage>
</organism>
<accession>A0A285HTQ4</accession>
<dbReference type="InterPro" id="IPR027417">
    <property type="entry name" value="P-loop_NTPase"/>
</dbReference>
<dbReference type="Pfam" id="PF25796">
    <property type="entry name" value="BREX_BrxC_4th"/>
    <property type="match status" value="1"/>
</dbReference>
<dbReference type="RefSeq" id="WP_097018851.1">
    <property type="nucleotide sequence ID" value="NZ_OBDZ01000024.1"/>
</dbReference>
<dbReference type="EMBL" id="OBDZ01000024">
    <property type="protein sequence ID" value="SNY39013.1"/>
    <property type="molecule type" value="Genomic_DNA"/>
</dbReference>
<protein>
    <recommendedName>
        <fullName evidence="7">BREX system P-loop protein BrxC</fullName>
    </recommendedName>
</protein>
<dbReference type="Pfam" id="PF25792">
    <property type="entry name" value="BREX_BrxC_helical"/>
    <property type="match status" value="1"/>
</dbReference>
<dbReference type="OrthoDB" id="3201900at2"/>
<evidence type="ECO:0000313" key="6">
    <source>
        <dbReference type="Proteomes" id="UP000219573"/>
    </source>
</evidence>
<name>A0A285HTQ4_9FIRM</name>
<dbReference type="InterPro" id="IPR058037">
    <property type="entry name" value="BREX_BrxC_helical"/>
</dbReference>